<reference evidence="2" key="1">
    <citation type="submission" date="2016-10" db="EMBL/GenBank/DDBJ databases">
        <authorList>
            <person name="Varghese N."/>
            <person name="Submissions S."/>
        </authorList>
    </citation>
    <scope>NUCLEOTIDE SEQUENCE [LARGE SCALE GENOMIC DNA]</scope>
    <source>
        <strain evidence="2">Nm44</strain>
    </source>
</reference>
<accession>A0A1I4MSD4</accession>
<name>A0A1I4MSD4_9PROT</name>
<dbReference type="AlphaFoldDB" id="A0A1I4MSD4"/>
<evidence type="ECO:0000313" key="1">
    <source>
        <dbReference type="EMBL" id="SFM06159.1"/>
    </source>
</evidence>
<proteinExistence type="predicted"/>
<keyword evidence="2" id="KW-1185">Reference proteome</keyword>
<dbReference type="EMBL" id="FOUB01000011">
    <property type="protein sequence ID" value="SFM06159.1"/>
    <property type="molecule type" value="Genomic_DNA"/>
</dbReference>
<gene>
    <name evidence="1" type="ORF">SAMN05421863_101164</name>
</gene>
<sequence length="90" mass="10246">MARVYIEPAFGGKCLSKAEVISSSSRTISQAEEKLRKHDRHGLWVSVVTYVKCQPSLIFYLQLNCYKKEKNDTCSNARCLPVIAADCRYQ</sequence>
<protein>
    <submittedName>
        <fullName evidence="1">Uncharacterized protein</fullName>
    </submittedName>
</protein>
<evidence type="ECO:0000313" key="2">
    <source>
        <dbReference type="Proteomes" id="UP000183287"/>
    </source>
</evidence>
<organism evidence="1 2">
    <name type="scientific">Nitrosomonas communis</name>
    <dbReference type="NCBI Taxonomy" id="44574"/>
    <lineage>
        <taxon>Bacteria</taxon>
        <taxon>Pseudomonadati</taxon>
        <taxon>Pseudomonadota</taxon>
        <taxon>Betaproteobacteria</taxon>
        <taxon>Nitrosomonadales</taxon>
        <taxon>Nitrosomonadaceae</taxon>
        <taxon>Nitrosomonas</taxon>
    </lineage>
</organism>
<dbReference type="Proteomes" id="UP000183287">
    <property type="component" value="Unassembled WGS sequence"/>
</dbReference>